<sequence>MKTLLKSILFLLVLSQILLATTDYILDTYIPIANPQAELEDKDGIKLYKVPFYTFYSYSESAIGSVTWEYLVNTPHGNLKNTDINLANIEGLKVEVDYASGNNCTVFIDSKNVVHDYTSNDFEKILDYVKKATQLNLKNAKLNCNIEEKHLAMHDNLPKPLLLQSVVDSTFSDYKLGRSKLHFLYDNVYLLGKSKTKIAYAIEYDTDPADLVRIETFIQDLVNDEIVWKDTYQKDSHTNKVNFSIYWRAKKGLIAQTLQDYKLKPFSKPTLQRGAIHYKNDVLNLKASSKKSWSKDWSSDFLEQSSVFLDSKLEGNKRVDFQKYQFPSHILDRKPIGYIRLDENNQRIAIVVAKVQRGWEGPPHNIHYEFVGANLRIGFK</sequence>
<organism evidence="1">
    <name type="scientific">uncultured Sulfurovum sp</name>
    <dbReference type="NCBI Taxonomy" id="269237"/>
    <lineage>
        <taxon>Bacteria</taxon>
        <taxon>Pseudomonadati</taxon>
        <taxon>Campylobacterota</taxon>
        <taxon>Epsilonproteobacteria</taxon>
        <taxon>Campylobacterales</taxon>
        <taxon>Sulfurovaceae</taxon>
        <taxon>Sulfurovum</taxon>
        <taxon>environmental samples</taxon>
    </lineage>
</organism>
<evidence type="ECO:0000313" key="1">
    <source>
        <dbReference type="EMBL" id="CAA6810691.1"/>
    </source>
</evidence>
<accession>A0A6S6SU49</accession>
<gene>
    <name evidence="1" type="ORF">HELGO_WM14515</name>
</gene>
<dbReference type="AlphaFoldDB" id="A0A6S6SU49"/>
<protein>
    <submittedName>
        <fullName evidence="1">Uncharacterized protein</fullName>
    </submittedName>
</protein>
<dbReference type="EMBL" id="CACVAU010000035">
    <property type="protein sequence ID" value="CAA6810691.1"/>
    <property type="molecule type" value="Genomic_DNA"/>
</dbReference>
<name>A0A6S6SU49_9BACT</name>
<reference evidence="1" key="1">
    <citation type="submission" date="2020-01" db="EMBL/GenBank/DDBJ databases">
        <authorList>
            <person name="Meier V. D."/>
            <person name="Meier V D."/>
        </authorList>
    </citation>
    <scope>NUCLEOTIDE SEQUENCE</scope>
    <source>
        <strain evidence="1">HLG_WM_MAG_05</strain>
    </source>
</reference>
<proteinExistence type="predicted"/>